<dbReference type="GO" id="GO:0008270">
    <property type="term" value="F:zinc ion binding"/>
    <property type="evidence" value="ECO:0007669"/>
    <property type="project" value="InterPro"/>
</dbReference>
<dbReference type="Gene3D" id="3.40.10.10">
    <property type="entry name" value="DNA Methylphosphotriester Repair Domain"/>
    <property type="match status" value="1"/>
</dbReference>
<keyword evidence="10" id="KW-0804">Transcription</keyword>
<dbReference type="GO" id="GO:0043565">
    <property type="term" value="F:sequence-specific DNA binding"/>
    <property type="evidence" value="ECO:0007669"/>
    <property type="project" value="InterPro"/>
</dbReference>
<dbReference type="Gene3D" id="1.10.10.60">
    <property type="entry name" value="Homeodomain-like"/>
    <property type="match status" value="2"/>
</dbReference>
<dbReference type="Proteomes" id="UP000295636">
    <property type="component" value="Unassembled WGS sequence"/>
</dbReference>
<dbReference type="AlphaFoldDB" id="A0A4R5L0F7"/>
<evidence type="ECO:0000256" key="3">
    <source>
        <dbReference type="ARBA" id="ARBA00022679"/>
    </source>
</evidence>
<dbReference type="InterPro" id="IPR004026">
    <property type="entry name" value="Ada_DNA_repair_Zn-bd"/>
</dbReference>
<proteinExistence type="predicted"/>
<keyword evidence="7" id="KW-0805">Transcription regulation</keyword>
<keyword evidence="4" id="KW-0479">Metal-binding</keyword>
<dbReference type="Pfam" id="PF12833">
    <property type="entry name" value="HTH_18"/>
    <property type="match status" value="1"/>
</dbReference>
<evidence type="ECO:0000256" key="5">
    <source>
        <dbReference type="ARBA" id="ARBA00022763"/>
    </source>
</evidence>
<dbReference type="InterPro" id="IPR018062">
    <property type="entry name" value="HTH_AraC-typ_CS"/>
</dbReference>
<dbReference type="InterPro" id="IPR009057">
    <property type="entry name" value="Homeodomain-like_sf"/>
</dbReference>
<keyword evidence="14" id="KW-1185">Reference proteome</keyword>
<keyword evidence="6" id="KW-0862">Zinc</keyword>
<evidence type="ECO:0000256" key="8">
    <source>
        <dbReference type="ARBA" id="ARBA00023125"/>
    </source>
</evidence>
<dbReference type="GO" id="GO:0008168">
    <property type="term" value="F:methyltransferase activity"/>
    <property type="evidence" value="ECO:0007669"/>
    <property type="project" value="UniProtKB-KW"/>
</dbReference>
<keyword evidence="2 13" id="KW-0489">Methyltransferase</keyword>
<dbReference type="FunFam" id="3.40.10.10:FF:000001">
    <property type="entry name" value="DNA-3-methyladenine glycosylase 2"/>
    <property type="match status" value="1"/>
</dbReference>
<dbReference type="EMBL" id="SMRT01000001">
    <property type="protein sequence ID" value="TDG00986.1"/>
    <property type="molecule type" value="Genomic_DNA"/>
</dbReference>
<dbReference type="SMART" id="SM00342">
    <property type="entry name" value="HTH_ARAC"/>
    <property type="match status" value="1"/>
</dbReference>
<dbReference type="SUPFAM" id="SSF57884">
    <property type="entry name" value="Ada DNA repair protein, N-terminal domain (N-Ada 10)"/>
    <property type="match status" value="1"/>
</dbReference>
<evidence type="ECO:0000256" key="4">
    <source>
        <dbReference type="ARBA" id="ARBA00022723"/>
    </source>
</evidence>
<dbReference type="PROSITE" id="PS00041">
    <property type="entry name" value="HTH_ARAC_FAMILY_1"/>
    <property type="match status" value="1"/>
</dbReference>
<dbReference type="Pfam" id="PF02805">
    <property type="entry name" value="Ada_Zn_binding"/>
    <property type="match status" value="1"/>
</dbReference>
<reference evidence="13 14" key="1">
    <citation type="submission" date="2019-03" db="EMBL/GenBank/DDBJ databases">
        <title>This is whole genome sequence of Paenibacillus sp MS74 strain.</title>
        <authorList>
            <person name="Trinh H.N."/>
        </authorList>
    </citation>
    <scope>NUCLEOTIDE SEQUENCE [LARGE SCALE GENOMIC DNA]</scope>
    <source>
        <strain evidence="13 14">MS74</strain>
    </source>
</reference>
<gene>
    <name evidence="13" type="ORF">E1757_03790</name>
</gene>
<dbReference type="GO" id="GO:0006307">
    <property type="term" value="P:DNA alkylation repair"/>
    <property type="evidence" value="ECO:0007669"/>
    <property type="project" value="UniProtKB-ARBA"/>
</dbReference>
<protein>
    <submittedName>
        <fullName evidence="13">Methylphosphotriester-DNA--protein-cysteine methyltransferase family protein</fullName>
    </submittedName>
</protein>
<evidence type="ECO:0000313" key="13">
    <source>
        <dbReference type="EMBL" id="TDG00986.1"/>
    </source>
</evidence>
<feature type="domain" description="HTH araC/xylS-type" evidence="12">
    <location>
        <begin position="94"/>
        <end position="192"/>
    </location>
</feature>
<evidence type="ECO:0000256" key="11">
    <source>
        <dbReference type="ARBA" id="ARBA00023204"/>
    </source>
</evidence>
<dbReference type="PROSITE" id="PS01124">
    <property type="entry name" value="HTH_ARAC_FAMILY_2"/>
    <property type="match status" value="1"/>
</dbReference>
<dbReference type="InterPro" id="IPR020449">
    <property type="entry name" value="Tscrpt_reg_AraC-type_HTH"/>
</dbReference>
<sequence length="208" mass="23902">MPEAGTYKIDAYEARMTDEKWCAIVNNDASYDDKFFYAVKTTGIFCRPSCKSKAPKLENVRIFSSAREALAESFRPCKRCRPTGERLPDYEWADQIVHYIDMNYSEKLTLETLADMCHGSPYHLQRTFKKVTGITPVEYIQQTRINKAKADLTGSRKQISDIALSVGMPNTPYFITLFKKLTGQTPAEYRQFNQQMTKPEVHRSGNKN</sequence>
<dbReference type="InterPro" id="IPR018060">
    <property type="entry name" value="HTH_AraC"/>
</dbReference>
<dbReference type="InterPro" id="IPR016220">
    <property type="entry name" value="Me-P-triester_DNA_alkyl-Trfase"/>
</dbReference>
<dbReference type="OrthoDB" id="9802228at2"/>
<comment type="caution">
    <text evidence="13">The sequence shown here is derived from an EMBL/GenBank/DDBJ whole genome shotgun (WGS) entry which is preliminary data.</text>
</comment>
<evidence type="ECO:0000313" key="14">
    <source>
        <dbReference type="Proteomes" id="UP000295636"/>
    </source>
</evidence>
<accession>A0A4R5L0F7</accession>
<keyword evidence="3 13" id="KW-0808">Transferase</keyword>
<evidence type="ECO:0000256" key="7">
    <source>
        <dbReference type="ARBA" id="ARBA00023015"/>
    </source>
</evidence>
<dbReference type="PIRSF" id="PIRSF000408">
    <property type="entry name" value="Alkyltransferas_AdaA"/>
    <property type="match status" value="1"/>
</dbReference>
<dbReference type="GO" id="GO:0032259">
    <property type="term" value="P:methylation"/>
    <property type="evidence" value="ECO:0007669"/>
    <property type="project" value="UniProtKB-KW"/>
</dbReference>
<name>A0A4R5L0F7_9BACL</name>
<dbReference type="PRINTS" id="PR00032">
    <property type="entry name" value="HTHARAC"/>
</dbReference>
<dbReference type="SUPFAM" id="SSF46689">
    <property type="entry name" value="Homeodomain-like"/>
    <property type="match status" value="2"/>
</dbReference>
<dbReference type="RefSeq" id="WP_133225694.1">
    <property type="nucleotide sequence ID" value="NZ_SMRT01000001.1"/>
</dbReference>
<organism evidence="13 14">
    <name type="scientific">Paenibacillus piri</name>
    <dbReference type="NCBI Taxonomy" id="2547395"/>
    <lineage>
        <taxon>Bacteria</taxon>
        <taxon>Bacillati</taxon>
        <taxon>Bacillota</taxon>
        <taxon>Bacilli</taxon>
        <taxon>Bacillales</taxon>
        <taxon>Paenibacillaceae</taxon>
        <taxon>Paenibacillus</taxon>
    </lineage>
</organism>
<evidence type="ECO:0000256" key="1">
    <source>
        <dbReference type="ARBA" id="ARBA00001947"/>
    </source>
</evidence>
<evidence type="ECO:0000256" key="10">
    <source>
        <dbReference type="ARBA" id="ARBA00023163"/>
    </source>
</evidence>
<dbReference type="PANTHER" id="PTHR43280">
    <property type="entry name" value="ARAC-FAMILY TRANSCRIPTIONAL REGULATOR"/>
    <property type="match status" value="1"/>
</dbReference>
<keyword evidence="9" id="KW-0010">Activator</keyword>
<keyword evidence="11" id="KW-0234">DNA repair</keyword>
<evidence type="ECO:0000256" key="2">
    <source>
        <dbReference type="ARBA" id="ARBA00022603"/>
    </source>
</evidence>
<dbReference type="PANTHER" id="PTHR43280:SF28">
    <property type="entry name" value="HTH-TYPE TRANSCRIPTIONAL ACTIVATOR RHAS"/>
    <property type="match status" value="1"/>
</dbReference>
<dbReference type="InterPro" id="IPR035451">
    <property type="entry name" value="Ada-like_dom_sf"/>
</dbReference>
<keyword evidence="5" id="KW-0227">DNA damage</keyword>
<evidence type="ECO:0000256" key="9">
    <source>
        <dbReference type="ARBA" id="ARBA00023159"/>
    </source>
</evidence>
<keyword evidence="8" id="KW-0238">DNA-binding</keyword>
<comment type="cofactor">
    <cofactor evidence="1">
        <name>Zn(2+)</name>
        <dbReference type="ChEBI" id="CHEBI:29105"/>
    </cofactor>
</comment>
<evidence type="ECO:0000256" key="6">
    <source>
        <dbReference type="ARBA" id="ARBA00022833"/>
    </source>
</evidence>
<dbReference type="GO" id="GO:0003700">
    <property type="term" value="F:DNA-binding transcription factor activity"/>
    <property type="evidence" value="ECO:0007669"/>
    <property type="project" value="InterPro"/>
</dbReference>
<evidence type="ECO:0000259" key="12">
    <source>
        <dbReference type="PROSITE" id="PS01124"/>
    </source>
</evidence>